<keyword evidence="1" id="KW-0479">Metal-binding</keyword>
<evidence type="ECO:0000256" key="4">
    <source>
        <dbReference type="ARBA" id="ARBA00023125"/>
    </source>
</evidence>
<dbReference type="PANTHER" id="PTHR47577:SF2">
    <property type="entry name" value="THAP DOMAIN CONTAINING 9"/>
    <property type="match status" value="1"/>
</dbReference>
<keyword evidence="8" id="KW-1185">Reference proteome</keyword>
<gene>
    <name evidence="7" type="primary">THAP9_0</name>
    <name evidence="7" type="ORF">Bhyg_03391</name>
</gene>
<feature type="domain" description="THAP-type" evidence="6">
    <location>
        <begin position="1"/>
        <end position="77"/>
    </location>
</feature>
<dbReference type="Pfam" id="PF21788">
    <property type="entry name" value="TNP-like_GBD"/>
    <property type="match status" value="1"/>
</dbReference>
<evidence type="ECO:0000256" key="5">
    <source>
        <dbReference type="PROSITE-ProRule" id="PRU00309"/>
    </source>
</evidence>
<evidence type="ECO:0000259" key="6">
    <source>
        <dbReference type="PROSITE" id="PS50950"/>
    </source>
</evidence>
<dbReference type="PROSITE" id="PS50950">
    <property type="entry name" value="ZF_THAP"/>
    <property type="match status" value="1"/>
</dbReference>
<dbReference type="InterPro" id="IPR048367">
    <property type="entry name" value="TNP-like_RNaseH_C"/>
</dbReference>
<dbReference type="InterPro" id="IPR006612">
    <property type="entry name" value="THAP_Znf"/>
</dbReference>
<name>A0A9Q0ND97_9DIPT</name>
<dbReference type="Pfam" id="PF05485">
    <property type="entry name" value="THAP"/>
    <property type="match status" value="1"/>
</dbReference>
<evidence type="ECO:0000256" key="1">
    <source>
        <dbReference type="ARBA" id="ARBA00022723"/>
    </source>
</evidence>
<dbReference type="OrthoDB" id="7763850at2759"/>
<proteinExistence type="predicted"/>
<dbReference type="GO" id="GO:0003677">
    <property type="term" value="F:DNA binding"/>
    <property type="evidence" value="ECO:0007669"/>
    <property type="project" value="UniProtKB-UniRule"/>
</dbReference>
<keyword evidence="2 5" id="KW-0863">Zinc-finger</keyword>
<dbReference type="GO" id="GO:0008270">
    <property type="term" value="F:zinc ion binding"/>
    <property type="evidence" value="ECO:0007669"/>
    <property type="project" value="UniProtKB-KW"/>
</dbReference>
<reference evidence="7" key="1">
    <citation type="submission" date="2022-07" db="EMBL/GenBank/DDBJ databases">
        <authorList>
            <person name="Trinca V."/>
            <person name="Uliana J.V.C."/>
            <person name="Torres T.T."/>
            <person name="Ward R.J."/>
            <person name="Monesi N."/>
        </authorList>
    </citation>
    <scope>NUCLEOTIDE SEQUENCE</scope>
    <source>
        <strain evidence="7">HSMRA1968</strain>
        <tissue evidence="7">Whole embryos</tissue>
    </source>
</reference>
<evidence type="ECO:0000313" key="7">
    <source>
        <dbReference type="EMBL" id="KAJ6648165.1"/>
    </source>
</evidence>
<keyword evidence="4 5" id="KW-0238">DNA-binding</keyword>
<comment type="caution">
    <text evidence="7">The sequence shown here is derived from an EMBL/GenBank/DDBJ whole genome shotgun (WGS) entry which is preliminary data.</text>
</comment>
<dbReference type="SMART" id="SM00692">
    <property type="entry name" value="DM3"/>
    <property type="match status" value="1"/>
</dbReference>
<dbReference type="Pfam" id="PF21787">
    <property type="entry name" value="TNP-like_RNaseH_N"/>
    <property type="match status" value="2"/>
</dbReference>
<protein>
    <submittedName>
        <fullName evidence="7">DNA transposase THAP9</fullName>
    </submittedName>
</protein>
<evidence type="ECO:0000256" key="3">
    <source>
        <dbReference type="ARBA" id="ARBA00022833"/>
    </source>
</evidence>
<dbReference type="SUPFAM" id="SSF57716">
    <property type="entry name" value="Glucocorticoid receptor-like (DNA-binding domain)"/>
    <property type="match status" value="1"/>
</dbReference>
<keyword evidence="3" id="KW-0862">Zinc</keyword>
<evidence type="ECO:0000256" key="2">
    <source>
        <dbReference type="ARBA" id="ARBA00022771"/>
    </source>
</evidence>
<accession>A0A9Q0ND97</accession>
<dbReference type="Proteomes" id="UP001151699">
    <property type="component" value="Chromosome A"/>
</dbReference>
<organism evidence="7 8">
    <name type="scientific">Pseudolycoriella hygida</name>
    <dbReference type="NCBI Taxonomy" id="35572"/>
    <lineage>
        <taxon>Eukaryota</taxon>
        <taxon>Metazoa</taxon>
        <taxon>Ecdysozoa</taxon>
        <taxon>Arthropoda</taxon>
        <taxon>Hexapoda</taxon>
        <taxon>Insecta</taxon>
        <taxon>Pterygota</taxon>
        <taxon>Neoptera</taxon>
        <taxon>Endopterygota</taxon>
        <taxon>Diptera</taxon>
        <taxon>Nematocera</taxon>
        <taxon>Sciaroidea</taxon>
        <taxon>Sciaridae</taxon>
        <taxon>Pseudolycoriella</taxon>
    </lineage>
</organism>
<dbReference type="Pfam" id="PF21789">
    <property type="entry name" value="TNP-like_RNaseH_C"/>
    <property type="match status" value="1"/>
</dbReference>
<dbReference type="PANTHER" id="PTHR47577">
    <property type="entry name" value="THAP DOMAIN-CONTAINING PROTEIN 6"/>
    <property type="match status" value="1"/>
</dbReference>
<dbReference type="SMART" id="SM00980">
    <property type="entry name" value="THAP"/>
    <property type="match status" value="1"/>
</dbReference>
<dbReference type="EMBL" id="WJQU01000001">
    <property type="protein sequence ID" value="KAJ6648165.1"/>
    <property type="molecule type" value="Genomic_DNA"/>
</dbReference>
<dbReference type="InterPro" id="IPR048366">
    <property type="entry name" value="TNP-like_GBD"/>
</dbReference>
<dbReference type="AlphaFoldDB" id="A0A9Q0ND97"/>
<sequence length="898" mass="102254">MVYICCVPGCGTTGNKIFHSFPKDPNQCEKWRLATMCFHLNKHTAWKTHHNVCRLHFKQTDFKNWNLLKKNVVPSLVLPNTITMEHEYCARNSIFIPSTEEYHMLHIADEIMEVDTENVSKVVQLRSVIYEDTTEAIASVGVDTVMEVGTENVNEAVQSRSAIYENATDAIVHATVGFPVKCCEVDSENANRSDEKVDWISDGNMIVKAIILDSEHCVAEEPKTSESTQEAFKPKLSRTYDPIARKMRYLAERNKILSRKLKEMQASNLKSNKKSKITQRKVQFALKTLSTELPSAQYDFIKLQIKNSGKKKKGYRFTFDEKSLALVVYKQNPKRYKDLLRYTNLPTRRTLIKHAAALHFKEGINRKLMDFIKTEVSQMNEIDRFCTIVWDEMSLSTHLDFYPIKDYIDGFEDLESKRSTDFATHALVFMVRGMNKAYKQPISYFLTNTICAAELAELIQLVISVVIDAGLKVVGSVCDAVNSNMAAVKRLINPKGMNKAYKQPISYFLTNTICAAELAELIQLVISVVIDAGLKVVGSVCDAVNSNMAAVKRLINPKCVRGIMLGKLLEYTVRDATICHYFDPPHLIKSVRNNMMVKNLNHTVSFNEAKFRPNGVLAWNKKNKQHRSASWSDLRDFYRFNNTGAFFNLIPKITDEHLDPTRHKMKVKIATQVFSGTVGRNMYLCWKRNVFKNNCIGTAAILLFFNELFDSVNGGDVPDPETLTGALTVKSKHFDFWDYAIRMLESMKFSDNLKTGKPNRSNVFKHFTSTLKGIRRISERLFEAGIQSISLRRWNQDGLENHFGIIRSLCGSNTKPNARDFRSAYSTSIINNLLTDNSLNANCEPDDDKPMLQNLQILFNSQQLTVEKLGEEESADSATGKQKFMAIVKMLNEKEHCK</sequence>
<evidence type="ECO:0000313" key="8">
    <source>
        <dbReference type="Proteomes" id="UP001151699"/>
    </source>
</evidence>
<dbReference type="InterPro" id="IPR048365">
    <property type="entry name" value="TNP-like_RNaseH_N"/>
</dbReference>